<reference evidence="1 2" key="1">
    <citation type="journal article" date="2018" name="Sci. Rep.">
        <title>Comparative analysis of the Pocillopora damicornis genome highlights role of immune system in coral evolution.</title>
        <authorList>
            <person name="Cunning R."/>
            <person name="Bay R.A."/>
            <person name="Gillette P."/>
            <person name="Baker A.C."/>
            <person name="Traylor-Knowles N."/>
        </authorList>
    </citation>
    <scope>NUCLEOTIDE SEQUENCE [LARGE SCALE GENOMIC DNA]</scope>
    <source>
        <strain evidence="1">RSMAS</strain>
        <tissue evidence="1">Whole animal</tissue>
    </source>
</reference>
<keyword evidence="2" id="KW-1185">Reference proteome</keyword>
<organism evidence="1 2">
    <name type="scientific">Pocillopora damicornis</name>
    <name type="common">Cauliflower coral</name>
    <name type="synonym">Millepora damicornis</name>
    <dbReference type="NCBI Taxonomy" id="46731"/>
    <lineage>
        <taxon>Eukaryota</taxon>
        <taxon>Metazoa</taxon>
        <taxon>Cnidaria</taxon>
        <taxon>Anthozoa</taxon>
        <taxon>Hexacorallia</taxon>
        <taxon>Scleractinia</taxon>
        <taxon>Astrocoeniina</taxon>
        <taxon>Pocilloporidae</taxon>
        <taxon>Pocillopora</taxon>
    </lineage>
</organism>
<dbReference type="EMBL" id="RCHS01000461">
    <property type="protein sequence ID" value="RMX58724.1"/>
    <property type="molecule type" value="Genomic_DNA"/>
</dbReference>
<evidence type="ECO:0000313" key="1">
    <source>
        <dbReference type="EMBL" id="RMX58724.1"/>
    </source>
</evidence>
<evidence type="ECO:0000313" key="2">
    <source>
        <dbReference type="Proteomes" id="UP000275408"/>
    </source>
</evidence>
<dbReference type="OrthoDB" id="5987559at2759"/>
<proteinExistence type="predicted"/>
<gene>
    <name evidence="1" type="ORF">pdam_00009510</name>
</gene>
<comment type="caution">
    <text evidence="1">The sequence shown here is derived from an EMBL/GenBank/DDBJ whole genome shotgun (WGS) entry which is preliminary data.</text>
</comment>
<sequence>MILHLRAKVPNKTLLPLRSVLEYNCQVFHFALPAYLSDAIERVQKRVLAIIYPNIDYADSLDLSGILKLSDRRLNACDKLFNNIFTTPSHNLGHLLPERHIPRYNLKQTRVFVPPRAKTCRFTNTFIPSSAGVYNES</sequence>
<dbReference type="Proteomes" id="UP000275408">
    <property type="component" value="Unassembled WGS sequence"/>
</dbReference>
<dbReference type="AlphaFoldDB" id="A0A3M6UYW1"/>
<protein>
    <submittedName>
        <fullName evidence="1">Uncharacterized protein</fullName>
    </submittedName>
</protein>
<dbReference type="STRING" id="46731.A0A3M6UYW1"/>
<name>A0A3M6UYW1_POCDA</name>
<accession>A0A3M6UYW1</accession>